<dbReference type="GO" id="GO:0003824">
    <property type="term" value="F:catalytic activity"/>
    <property type="evidence" value="ECO:0007669"/>
    <property type="project" value="InterPro"/>
</dbReference>
<reference evidence="3" key="1">
    <citation type="submission" date="2020-05" db="EMBL/GenBank/DDBJ databases">
        <authorList>
            <person name="Chiriac C."/>
            <person name="Salcher M."/>
            <person name="Ghai R."/>
            <person name="Kavagutti S V."/>
        </authorList>
    </citation>
    <scope>NUCLEOTIDE SEQUENCE</scope>
</reference>
<feature type="domain" description="Amidase" evidence="2">
    <location>
        <begin position="18"/>
        <end position="423"/>
    </location>
</feature>
<gene>
    <name evidence="3" type="ORF">UFOPK1874_00118</name>
</gene>
<dbReference type="PANTHER" id="PTHR11895">
    <property type="entry name" value="TRANSAMIDASE"/>
    <property type="match status" value="1"/>
</dbReference>
<evidence type="ECO:0000259" key="2">
    <source>
        <dbReference type="Pfam" id="PF01425"/>
    </source>
</evidence>
<dbReference type="InterPro" id="IPR036928">
    <property type="entry name" value="AS_sf"/>
</dbReference>
<accession>A0A6J6H443</accession>
<protein>
    <submittedName>
        <fullName evidence="3">Unannotated protein</fullName>
    </submittedName>
</protein>
<dbReference type="InterPro" id="IPR023631">
    <property type="entry name" value="Amidase_dom"/>
</dbReference>
<dbReference type="Gene3D" id="3.90.1300.10">
    <property type="entry name" value="Amidase signature (AS) domain"/>
    <property type="match status" value="1"/>
</dbReference>
<organism evidence="3">
    <name type="scientific">freshwater metagenome</name>
    <dbReference type="NCBI Taxonomy" id="449393"/>
    <lineage>
        <taxon>unclassified sequences</taxon>
        <taxon>metagenomes</taxon>
        <taxon>ecological metagenomes</taxon>
    </lineage>
</organism>
<dbReference type="Pfam" id="PF01425">
    <property type="entry name" value="Amidase"/>
    <property type="match status" value="1"/>
</dbReference>
<sequence>MLSELAAQVRSGAIDPVDLVNESLRRIEAAKELNAVVAIYAEEALEVARHHSRQGALAGLPLLVKDMARVKGHVTTAGSRLYVDAAPDEVDDTVVERLRAAGAIVVGRTNSPEFGATAYTSNPVFGATRNPWNPEKSPGGSSGGSAAALAAGLSPLATTSDGGGSVRGPAAAVGLVGYKPTMGAIGRNVLPRWIEFSTQGTTSATVADVLTEASITLGEARGDFLSVPRDGIHLSPVLPARVLACRTFRTDVDPDIEANFEHTLSTLAASGVAVERIDSPSDNDTIWNWFVISTAELTQSLRHEEHRWDQLSDYVQAQIKFGSTVTIDQYIAAQRKRHEVSARFDDLLTPGTVIVTPTANARSWPAEGPLPTRAGNTDDPMITLNTPDNNFTGHPAVSVPMGLDDNGVPCGIQVVAPRFQDGLALGLAAHLEKIQPWALTAPGYTSFSL</sequence>
<proteinExistence type="predicted"/>
<dbReference type="InterPro" id="IPR000120">
    <property type="entry name" value="Amidase"/>
</dbReference>
<dbReference type="EMBL" id="CAEZUX010000004">
    <property type="protein sequence ID" value="CAB4606045.1"/>
    <property type="molecule type" value="Genomic_DNA"/>
</dbReference>
<dbReference type="AlphaFoldDB" id="A0A6J6H443"/>
<dbReference type="PANTHER" id="PTHR11895:SF7">
    <property type="entry name" value="GLUTAMYL-TRNA(GLN) AMIDOTRANSFERASE SUBUNIT A, MITOCHONDRIAL"/>
    <property type="match status" value="1"/>
</dbReference>
<dbReference type="SUPFAM" id="SSF75304">
    <property type="entry name" value="Amidase signature (AS) enzymes"/>
    <property type="match status" value="1"/>
</dbReference>
<name>A0A6J6H443_9ZZZZ</name>
<evidence type="ECO:0000313" key="3">
    <source>
        <dbReference type="EMBL" id="CAB4606045.1"/>
    </source>
</evidence>
<feature type="region of interest" description="Disordered" evidence="1">
    <location>
        <begin position="126"/>
        <end position="146"/>
    </location>
</feature>
<evidence type="ECO:0000256" key="1">
    <source>
        <dbReference type="SAM" id="MobiDB-lite"/>
    </source>
</evidence>